<comment type="similarity">
    <text evidence="1">Belongs to the GST superfamily. NadH family.</text>
</comment>
<accession>A0A8J3CNY5</accession>
<dbReference type="PANTHER" id="PTHR42943:SF2">
    <property type="entry name" value="GLUTATHIONE S-TRANSFERASE KAPPA 1"/>
    <property type="match status" value="1"/>
</dbReference>
<comment type="catalytic activity">
    <reaction evidence="1">
        <text>2-hydroxychromene-2-carboxylate = (3E)-4-(2-hydroxyphenyl)-2-oxobut-3-enoate</text>
        <dbReference type="Rhea" id="RHEA:27401"/>
        <dbReference type="ChEBI" id="CHEBI:59350"/>
        <dbReference type="ChEBI" id="CHEBI:59353"/>
        <dbReference type="EC" id="5.99.1.4"/>
    </reaction>
</comment>
<sequence length="200" mass="22362">MGSLDFYFDFSSPYGYFASTRINELAKRYNHRVDWHPFAGEAFKPSTTGTSLVQNPAKRDYTRKDYVRSAAFHQIPFKLPSVFPLETRIAARAVMWTESKFGEDKGIALAQAIFKAYYVEDKNIGDPQTLVAIGEALGLNGEELTQGINDSFTKEQVRAELDLATARGVFGSPFVLLDGEPFWGFDRLDQLEAALQAKSA</sequence>
<evidence type="ECO:0000256" key="1">
    <source>
        <dbReference type="PIRNR" id="PIRNR006386"/>
    </source>
</evidence>
<dbReference type="PANTHER" id="PTHR42943">
    <property type="entry name" value="GLUTATHIONE S-TRANSFERASE KAPPA"/>
    <property type="match status" value="1"/>
</dbReference>
<dbReference type="InterPro" id="IPR014440">
    <property type="entry name" value="HCCAis_GSTk"/>
</dbReference>
<feature type="domain" description="DSBA-like thioredoxin" evidence="3">
    <location>
        <begin position="4"/>
        <end position="196"/>
    </location>
</feature>
<dbReference type="SUPFAM" id="SSF52833">
    <property type="entry name" value="Thioredoxin-like"/>
    <property type="match status" value="1"/>
</dbReference>
<gene>
    <name evidence="4" type="ORF">GCM10009007_18710</name>
</gene>
<dbReference type="Pfam" id="PF01323">
    <property type="entry name" value="DSBA"/>
    <property type="match status" value="1"/>
</dbReference>
<dbReference type="GO" id="GO:1901170">
    <property type="term" value="P:naphthalene catabolic process"/>
    <property type="evidence" value="ECO:0007669"/>
    <property type="project" value="InterPro"/>
</dbReference>
<reference evidence="4" key="2">
    <citation type="submission" date="2020-09" db="EMBL/GenBank/DDBJ databases">
        <authorList>
            <person name="Sun Q."/>
            <person name="Kim S."/>
        </authorList>
    </citation>
    <scope>NUCLEOTIDE SEQUENCE</scope>
    <source>
        <strain evidence="4">KCTC 32501</strain>
    </source>
</reference>
<dbReference type="GO" id="GO:0004602">
    <property type="term" value="F:glutathione peroxidase activity"/>
    <property type="evidence" value="ECO:0007669"/>
    <property type="project" value="TreeGrafter"/>
</dbReference>
<dbReference type="GO" id="GO:0006749">
    <property type="term" value="P:glutathione metabolic process"/>
    <property type="evidence" value="ECO:0007669"/>
    <property type="project" value="TreeGrafter"/>
</dbReference>
<proteinExistence type="inferred from homology"/>
<dbReference type="CDD" id="cd03022">
    <property type="entry name" value="DsbA_HCCA_Iso"/>
    <property type="match status" value="1"/>
</dbReference>
<keyword evidence="1 4" id="KW-0413">Isomerase</keyword>
<dbReference type="GO" id="GO:0004364">
    <property type="term" value="F:glutathione transferase activity"/>
    <property type="evidence" value="ECO:0007669"/>
    <property type="project" value="TreeGrafter"/>
</dbReference>
<dbReference type="EC" id="5.99.1.4" evidence="1"/>
<evidence type="ECO:0000313" key="5">
    <source>
        <dbReference type="Proteomes" id="UP000614287"/>
    </source>
</evidence>
<dbReference type="Proteomes" id="UP000614287">
    <property type="component" value="Unassembled WGS sequence"/>
</dbReference>
<reference evidence="4" key="1">
    <citation type="journal article" date="2014" name="Int. J. Syst. Evol. Microbiol.">
        <title>Complete genome sequence of Corynebacterium casei LMG S-19264T (=DSM 44701T), isolated from a smear-ripened cheese.</title>
        <authorList>
            <consortium name="US DOE Joint Genome Institute (JGI-PGF)"/>
            <person name="Walter F."/>
            <person name="Albersmeier A."/>
            <person name="Kalinowski J."/>
            <person name="Ruckert C."/>
        </authorList>
    </citation>
    <scope>NUCLEOTIDE SEQUENCE</scope>
    <source>
        <strain evidence="4">KCTC 32501</strain>
    </source>
</reference>
<dbReference type="AlphaFoldDB" id="A0A8J3CNY5"/>
<keyword evidence="5" id="KW-1185">Reference proteome</keyword>
<dbReference type="RefSeq" id="WP_229809806.1">
    <property type="nucleotide sequence ID" value="NZ_BMZG01000010.1"/>
</dbReference>
<dbReference type="EMBL" id="BMZG01000010">
    <property type="protein sequence ID" value="GHA77980.1"/>
    <property type="molecule type" value="Genomic_DNA"/>
</dbReference>
<dbReference type="PIRSF" id="PIRSF006386">
    <property type="entry name" value="HCCAis_GSTk"/>
    <property type="match status" value="1"/>
</dbReference>
<comment type="caution">
    <text evidence="4">The sequence shown here is derived from an EMBL/GenBank/DDBJ whole genome shotgun (WGS) entry which is preliminary data.</text>
</comment>
<dbReference type="InterPro" id="IPR044087">
    <property type="entry name" value="NahD-like"/>
</dbReference>
<feature type="active site" description="Nucleophile" evidence="2">
    <location>
        <position position="12"/>
    </location>
</feature>
<dbReference type="InterPro" id="IPR036249">
    <property type="entry name" value="Thioredoxin-like_sf"/>
</dbReference>
<organism evidence="4 5">
    <name type="scientific">Formosimonas limnophila</name>
    <dbReference type="NCBI Taxonomy" id="1384487"/>
    <lineage>
        <taxon>Bacteria</taxon>
        <taxon>Pseudomonadati</taxon>
        <taxon>Pseudomonadota</taxon>
        <taxon>Betaproteobacteria</taxon>
        <taxon>Burkholderiales</taxon>
        <taxon>Burkholderiaceae</taxon>
        <taxon>Formosimonas</taxon>
    </lineage>
</organism>
<dbReference type="InterPro" id="IPR001853">
    <property type="entry name" value="DSBA-like_thioredoxin_dom"/>
</dbReference>
<evidence type="ECO:0000313" key="4">
    <source>
        <dbReference type="EMBL" id="GHA77980.1"/>
    </source>
</evidence>
<evidence type="ECO:0000259" key="3">
    <source>
        <dbReference type="Pfam" id="PF01323"/>
    </source>
</evidence>
<protein>
    <recommendedName>
        <fullName evidence="1">2-hydroxychromene-2-carboxylate isomerase</fullName>
        <ecNumber evidence="1">5.99.1.4</ecNumber>
    </recommendedName>
</protein>
<dbReference type="GO" id="GO:0018845">
    <property type="term" value="F:2-hydroxychromene-2-carboxylate isomerase activity"/>
    <property type="evidence" value="ECO:0007669"/>
    <property type="project" value="UniProtKB-UniRule"/>
</dbReference>
<evidence type="ECO:0000256" key="2">
    <source>
        <dbReference type="PIRSR" id="PIRSR006386-1"/>
    </source>
</evidence>
<dbReference type="Gene3D" id="3.40.30.10">
    <property type="entry name" value="Glutaredoxin"/>
    <property type="match status" value="1"/>
</dbReference>
<name>A0A8J3CNY5_9BURK</name>
<dbReference type="InterPro" id="IPR051924">
    <property type="entry name" value="GST_Kappa/NadH"/>
</dbReference>